<dbReference type="AlphaFoldDB" id="A0AAW9VEI1"/>
<accession>A0AAW9VEI1</accession>
<evidence type="ECO:0000256" key="5">
    <source>
        <dbReference type="SAM" id="SignalP"/>
    </source>
</evidence>
<dbReference type="Gene3D" id="2.60.40.1090">
    <property type="entry name" value="Fimbrial-type adhesion domain"/>
    <property type="match status" value="1"/>
</dbReference>
<keyword evidence="4" id="KW-0281">Fimbrium</keyword>
<feature type="signal peptide" evidence="5">
    <location>
        <begin position="1"/>
        <end position="31"/>
    </location>
</feature>
<dbReference type="InterPro" id="IPR050263">
    <property type="entry name" value="Bact_Fimbrial_Adh_Pro"/>
</dbReference>
<comment type="caution">
    <text evidence="7">The sequence shown here is derived from an EMBL/GenBank/DDBJ whole genome shotgun (WGS) entry which is preliminary data.</text>
</comment>
<protein>
    <submittedName>
        <fullName evidence="7">Fimbrial protein</fullName>
    </submittedName>
</protein>
<dbReference type="PANTHER" id="PTHR33420:SF3">
    <property type="entry name" value="FIMBRIAL SUBUNIT ELFA"/>
    <property type="match status" value="1"/>
</dbReference>
<sequence length="195" mass="20886">MEISSKLKKNILASALIISCSLLSNISMANAYDGKITFLGKISNATCEISGGTGGQETASPNFTVNLPQVSTSAFKQINDRAGDTEFFIKLKGSNCAAGDGYAIKFEKISSVAFIDPVTGFLKNLRSSGAQNVQLVLSEDGQDINFNEKDTSKSKNRSDKDTETVFNFGVQYVATKANVTSGDVEGNIYYSVVYP</sequence>
<evidence type="ECO:0000256" key="1">
    <source>
        <dbReference type="ARBA" id="ARBA00004561"/>
    </source>
</evidence>
<feature type="domain" description="Fimbrial-type adhesion" evidence="6">
    <location>
        <begin position="37"/>
        <end position="194"/>
    </location>
</feature>
<evidence type="ECO:0000256" key="4">
    <source>
        <dbReference type="ARBA" id="ARBA00023263"/>
    </source>
</evidence>
<evidence type="ECO:0000259" key="6">
    <source>
        <dbReference type="Pfam" id="PF00419"/>
    </source>
</evidence>
<dbReference type="Proteomes" id="UP000449944">
    <property type="component" value="Unassembled WGS sequence"/>
</dbReference>
<dbReference type="PROSITE" id="PS51257">
    <property type="entry name" value="PROKAR_LIPOPROTEIN"/>
    <property type="match status" value="1"/>
</dbReference>
<evidence type="ECO:0000256" key="3">
    <source>
        <dbReference type="ARBA" id="ARBA00022729"/>
    </source>
</evidence>
<dbReference type="PANTHER" id="PTHR33420">
    <property type="entry name" value="FIMBRIAL SUBUNIT ELFA-RELATED"/>
    <property type="match status" value="1"/>
</dbReference>
<dbReference type="InterPro" id="IPR008966">
    <property type="entry name" value="Adhesion_dom_sf"/>
</dbReference>
<dbReference type="Pfam" id="PF00419">
    <property type="entry name" value="Fimbrial"/>
    <property type="match status" value="1"/>
</dbReference>
<proteinExistence type="inferred from homology"/>
<organism evidence="7 8">
    <name type="scientific">Providencia alcalifaciens</name>
    <dbReference type="NCBI Taxonomy" id="126385"/>
    <lineage>
        <taxon>Bacteria</taxon>
        <taxon>Pseudomonadati</taxon>
        <taxon>Pseudomonadota</taxon>
        <taxon>Gammaproteobacteria</taxon>
        <taxon>Enterobacterales</taxon>
        <taxon>Morganellaceae</taxon>
        <taxon>Providencia</taxon>
    </lineage>
</organism>
<evidence type="ECO:0000256" key="2">
    <source>
        <dbReference type="ARBA" id="ARBA00006671"/>
    </source>
</evidence>
<dbReference type="GO" id="GO:0043709">
    <property type="term" value="P:cell adhesion involved in single-species biofilm formation"/>
    <property type="evidence" value="ECO:0007669"/>
    <property type="project" value="TreeGrafter"/>
</dbReference>
<evidence type="ECO:0000313" key="8">
    <source>
        <dbReference type="Proteomes" id="UP000449944"/>
    </source>
</evidence>
<dbReference type="InterPro" id="IPR000259">
    <property type="entry name" value="Adhesion_dom_fimbrial"/>
</dbReference>
<reference evidence="7 8" key="1">
    <citation type="submission" date="2019-10" db="EMBL/GenBank/DDBJ databases">
        <title>Comparative genomic analysis of Providencia.</title>
        <authorList>
            <person name="Yuan C."/>
            <person name="Wei Y."/>
            <person name="Yin Z."/>
        </authorList>
    </citation>
    <scope>NUCLEOTIDE SEQUENCE [LARGE SCALE GENOMIC DNA]</scope>
    <source>
        <strain evidence="8">wls1934</strain>
    </source>
</reference>
<comment type="subcellular location">
    <subcellularLocation>
        <location evidence="1">Fimbrium</location>
    </subcellularLocation>
</comment>
<comment type="similarity">
    <text evidence="2">Belongs to the fimbrial protein family.</text>
</comment>
<dbReference type="InterPro" id="IPR036937">
    <property type="entry name" value="Adhesion_dom_fimbrial_sf"/>
</dbReference>
<dbReference type="RefSeq" id="WP_006663474.1">
    <property type="nucleotide sequence ID" value="NZ_JBBMVT010000022.1"/>
</dbReference>
<evidence type="ECO:0000313" key="7">
    <source>
        <dbReference type="EMBL" id="MTC35829.1"/>
    </source>
</evidence>
<dbReference type="GO" id="GO:0009289">
    <property type="term" value="C:pilus"/>
    <property type="evidence" value="ECO:0007669"/>
    <property type="project" value="UniProtKB-SubCell"/>
</dbReference>
<name>A0AAW9VEI1_9GAMM</name>
<dbReference type="SUPFAM" id="SSF49401">
    <property type="entry name" value="Bacterial adhesins"/>
    <property type="match status" value="1"/>
</dbReference>
<dbReference type="EMBL" id="WLUB01000048">
    <property type="protein sequence ID" value="MTC35829.1"/>
    <property type="molecule type" value="Genomic_DNA"/>
</dbReference>
<keyword evidence="3 5" id="KW-0732">Signal</keyword>
<gene>
    <name evidence="7" type="ORF">GKR67_14560</name>
</gene>
<feature type="chain" id="PRO_5043790951" evidence="5">
    <location>
        <begin position="32"/>
        <end position="195"/>
    </location>
</feature>